<comment type="caution">
    <text evidence="1">The sequence shown here is derived from an EMBL/GenBank/DDBJ whole genome shotgun (WGS) entry which is preliminary data.</text>
</comment>
<dbReference type="InterPro" id="IPR016039">
    <property type="entry name" value="Thiolase-like"/>
</dbReference>
<evidence type="ECO:0000313" key="2">
    <source>
        <dbReference type="Proteomes" id="UP000249393"/>
    </source>
</evidence>
<accession>A0A2W5V746</accession>
<dbReference type="EMBL" id="QFQZ01000098">
    <property type="protein sequence ID" value="PZR31095.1"/>
    <property type="molecule type" value="Genomic_DNA"/>
</dbReference>
<dbReference type="Gene3D" id="3.40.47.10">
    <property type="match status" value="1"/>
</dbReference>
<evidence type="ECO:0000313" key="1">
    <source>
        <dbReference type="EMBL" id="PZR31095.1"/>
    </source>
</evidence>
<dbReference type="Proteomes" id="UP000249393">
    <property type="component" value="Unassembled WGS sequence"/>
</dbReference>
<proteinExistence type="predicted"/>
<gene>
    <name evidence="1" type="ORF">DI526_20615</name>
</gene>
<organism evidence="1 2">
    <name type="scientific">Caulobacter segnis</name>
    <dbReference type="NCBI Taxonomy" id="88688"/>
    <lineage>
        <taxon>Bacteria</taxon>
        <taxon>Pseudomonadati</taxon>
        <taxon>Pseudomonadota</taxon>
        <taxon>Alphaproteobacteria</taxon>
        <taxon>Caulobacterales</taxon>
        <taxon>Caulobacteraceae</taxon>
        <taxon>Caulobacter</taxon>
    </lineage>
</organism>
<reference evidence="1 2" key="1">
    <citation type="submission" date="2017-08" db="EMBL/GenBank/DDBJ databases">
        <title>Infants hospitalized years apart are colonized by the same room-sourced microbial strains.</title>
        <authorList>
            <person name="Brooks B."/>
            <person name="Olm M.R."/>
            <person name="Firek B.A."/>
            <person name="Baker R."/>
            <person name="Thomas B.C."/>
            <person name="Morowitz M.J."/>
            <person name="Banfield J.F."/>
        </authorList>
    </citation>
    <scope>NUCLEOTIDE SEQUENCE [LARGE SCALE GENOMIC DNA]</scope>
    <source>
        <strain evidence="1">S2_003_000_R2_4</strain>
    </source>
</reference>
<dbReference type="GO" id="GO:0016746">
    <property type="term" value="F:acyltransferase activity"/>
    <property type="evidence" value="ECO:0007669"/>
    <property type="project" value="InterPro"/>
</dbReference>
<feature type="non-terminal residue" evidence="1">
    <location>
        <position position="165"/>
    </location>
</feature>
<dbReference type="SUPFAM" id="SSF53901">
    <property type="entry name" value="Thiolase-like"/>
    <property type="match status" value="1"/>
</dbReference>
<sequence length="165" mass="17163">MGADMRDETPVLIGAGQFTYRGDAEKSPSPLELLKVAAERAAVDAGLKGSVLADLDALAVVAFSIDAPGGLSKLQLSRLGDPPASLARALSASPSWQVYTETGGNSPQQAVNVVCERIAQGEAEFALVTGAEFLGSLMKRMKSGAGFEGWGDEIDSQPQRIGDAR</sequence>
<dbReference type="AlphaFoldDB" id="A0A2W5V746"/>
<keyword evidence="1" id="KW-0808">Transferase</keyword>
<protein>
    <submittedName>
        <fullName evidence="1">Acetyl-CoA acetyltransferase</fullName>
    </submittedName>
</protein>
<name>A0A2W5V746_9CAUL</name>